<dbReference type="AlphaFoldDB" id="A0A1L3NGS6"/>
<reference evidence="1 2" key="1">
    <citation type="submission" date="2015-11" db="EMBL/GenBank/DDBJ databases">
        <authorList>
            <person name="Hill K.K."/>
            <person name="Shirey T.B."/>
            <person name="Raphael B."/>
            <person name="Daligault H.E."/>
            <person name="Davenport K.W."/>
            <person name="Bruce D.C."/>
            <person name="Foley B.T."/>
            <person name="Johnson S.L."/>
        </authorList>
    </citation>
    <scope>NUCLEOTIDE SEQUENCE [LARGE SCALE GENOMIC DNA]</scope>
    <source>
        <strain evidence="1 2">CDC_1632</strain>
    </source>
</reference>
<name>A0A1L3NGS6_CLOSG</name>
<organism evidence="1 2">
    <name type="scientific">Clostridium sporogenes</name>
    <dbReference type="NCBI Taxonomy" id="1509"/>
    <lineage>
        <taxon>Bacteria</taxon>
        <taxon>Bacillati</taxon>
        <taxon>Bacillota</taxon>
        <taxon>Clostridia</taxon>
        <taxon>Eubacteriales</taxon>
        <taxon>Clostridiaceae</taxon>
        <taxon>Clostridium</taxon>
    </lineage>
</organism>
<evidence type="ECO:0000313" key="1">
    <source>
        <dbReference type="EMBL" id="APH15335.1"/>
    </source>
</evidence>
<accession>A0A1L3NGS6</accession>
<dbReference type="Proteomes" id="UP000182204">
    <property type="component" value="Chromosome"/>
</dbReference>
<proteinExistence type="predicted"/>
<dbReference type="EMBL" id="CP013243">
    <property type="protein sequence ID" value="APH15335.1"/>
    <property type="molecule type" value="Genomic_DNA"/>
</dbReference>
<protein>
    <submittedName>
        <fullName evidence="1">Uncharacterized protein</fullName>
    </submittedName>
</protein>
<evidence type="ECO:0000313" key="2">
    <source>
        <dbReference type="Proteomes" id="UP000182204"/>
    </source>
</evidence>
<gene>
    <name evidence="1" type="ORF">NPD5_1443</name>
</gene>
<sequence>MIKLGSEKILIKVFIKGFDINRIGVRVDIYRMS</sequence>